<dbReference type="Proteomes" id="UP001070176">
    <property type="component" value="Unassembled WGS sequence"/>
</dbReference>
<accession>A0ABT3Y4T6</accession>
<protein>
    <submittedName>
        <fullName evidence="1">Uncharacterized protein</fullName>
    </submittedName>
</protein>
<sequence>MIEYHLDYGSGNILIKANDFQEALEKLNITLNSNYTQNNVRIKSAVRLN</sequence>
<dbReference type="RefSeq" id="WP_267281606.1">
    <property type="nucleotide sequence ID" value="NZ_JAOVZV010000014.1"/>
</dbReference>
<evidence type="ECO:0000313" key="1">
    <source>
        <dbReference type="EMBL" id="MCX8533086.1"/>
    </source>
</evidence>
<name>A0ABT3Y4T6_9FLAO</name>
<proteinExistence type="predicted"/>
<comment type="caution">
    <text evidence="1">The sequence shown here is derived from an EMBL/GenBank/DDBJ whole genome shotgun (WGS) entry which is preliminary data.</text>
</comment>
<reference evidence="1" key="1">
    <citation type="submission" date="2022-10" db="EMBL/GenBank/DDBJ databases">
        <title>Chryseobacterium sp. nov., a novel bacterial species.</title>
        <authorList>
            <person name="Cao Y."/>
        </authorList>
    </citation>
    <scope>NUCLEOTIDE SEQUENCE</scope>
    <source>
        <strain evidence="1">KC 927</strain>
    </source>
</reference>
<dbReference type="EMBL" id="JAOVZV010000014">
    <property type="protein sequence ID" value="MCX8533086.1"/>
    <property type="molecule type" value="Genomic_DNA"/>
</dbReference>
<organism evidence="1 2">
    <name type="scientific">Chryseobacterium luquanense</name>
    <dbReference type="NCBI Taxonomy" id="2983766"/>
    <lineage>
        <taxon>Bacteria</taxon>
        <taxon>Pseudomonadati</taxon>
        <taxon>Bacteroidota</taxon>
        <taxon>Flavobacteriia</taxon>
        <taxon>Flavobacteriales</taxon>
        <taxon>Weeksellaceae</taxon>
        <taxon>Chryseobacterium group</taxon>
        <taxon>Chryseobacterium</taxon>
    </lineage>
</organism>
<evidence type="ECO:0000313" key="2">
    <source>
        <dbReference type="Proteomes" id="UP001070176"/>
    </source>
</evidence>
<gene>
    <name evidence="1" type="ORF">OEA66_12065</name>
</gene>
<keyword evidence="2" id="KW-1185">Reference proteome</keyword>